<accession>A0AAE0WXM7</accession>
<dbReference type="EMBL" id="JAUTXT010000001">
    <property type="protein sequence ID" value="KAK3680002.1"/>
    <property type="molecule type" value="Genomic_DNA"/>
</dbReference>
<dbReference type="GO" id="GO:0006974">
    <property type="term" value="P:DNA damage response"/>
    <property type="evidence" value="ECO:0007669"/>
    <property type="project" value="UniProtKB-ARBA"/>
</dbReference>
<reference evidence="7" key="1">
    <citation type="submission" date="2023-07" db="EMBL/GenBank/DDBJ databases">
        <title>Black Yeasts Isolated from many extreme environments.</title>
        <authorList>
            <person name="Coleine C."/>
            <person name="Stajich J.E."/>
            <person name="Selbmann L."/>
        </authorList>
    </citation>
    <scope>NUCLEOTIDE SEQUENCE</scope>
    <source>
        <strain evidence="7">CCFEE 5485</strain>
    </source>
</reference>
<protein>
    <recommendedName>
        <fullName evidence="9">XPG-I domain-containing protein</fullName>
    </recommendedName>
</protein>
<dbReference type="InterPro" id="IPR006084">
    <property type="entry name" value="XPG/Rad2"/>
</dbReference>
<dbReference type="GO" id="GO:0004518">
    <property type="term" value="F:nuclease activity"/>
    <property type="evidence" value="ECO:0007669"/>
    <property type="project" value="InterPro"/>
</dbReference>
<evidence type="ECO:0000256" key="1">
    <source>
        <dbReference type="ARBA" id="ARBA00022845"/>
    </source>
</evidence>
<evidence type="ECO:0000259" key="3">
    <source>
        <dbReference type="Pfam" id="PF00752"/>
    </source>
</evidence>
<dbReference type="SUPFAM" id="SSF88723">
    <property type="entry name" value="PIN domain-like"/>
    <property type="match status" value="1"/>
</dbReference>
<dbReference type="PANTHER" id="PTHR11081:SF32">
    <property type="entry name" value="POST-TRANSCRIPTIONAL REGULATOR MKT1"/>
    <property type="match status" value="1"/>
</dbReference>
<evidence type="ECO:0000256" key="2">
    <source>
        <dbReference type="ARBA" id="ARBA00024023"/>
    </source>
</evidence>
<evidence type="ECO:0000259" key="6">
    <source>
        <dbReference type="Pfam" id="PF12247"/>
    </source>
</evidence>
<dbReference type="Pfam" id="PF12246">
    <property type="entry name" value="MKT1_C"/>
    <property type="match status" value="1"/>
</dbReference>
<feature type="domain" description="XPG-I" evidence="4">
    <location>
        <begin position="147"/>
        <end position="226"/>
    </location>
</feature>
<dbReference type="InterPro" id="IPR022039">
    <property type="entry name" value="MKT1_C"/>
</dbReference>
<dbReference type="InterPro" id="IPR006085">
    <property type="entry name" value="XPG_DNA_repair_N"/>
</dbReference>
<dbReference type="Proteomes" id="UP001274830">
    <property type="component" value="Unassembled WGS sequence"/>
</dbReference>
<evidence type="ECO:0008006" key="9">
    <source>
        <dbReference type="Google" id="ProtNLM"/>
    </source>
</evidence>
<comment type="caution">
    <text evidence="7">The sequence shown here is derived from an EMBL/GenBank/DDBJ whole genome shotgun (WGS) entry which is preliminary data.</text>
</comment>
<comment type="similarity">
    <text evidence="2">Belongs to the XPG/RAD2 endonuclease family.</text>
</comment>
<evidence type="ECO:0000259" key="5">
    <source>
        <dbReference type="Pfam" id="PF12246"/>
    </source>
</evidence>
<keyword evidence="1" id="KW-0810">Translation regulation</keyword>
<dbReference type="Pfam" id="PF12247">
    <property type="entry name" value="MKT1_N"/>
    <property type="match status" value="1"/>
</dbReference>
<dbReference type="Gene3D" id="3.40.50.1010">
    <property type="entry name" value="5'-nuclease"/>
    <property type="match status" value="1"/>
</dbReference>
<feature type="domain" description="Post-transcriptional regulator MKT1 C-terminal" evidence="5">
    <location>
        <begin position="472"/>
        <end position="715"/>
    </location>
</feature>
<dbReference type="AlphaFoldDB" id="A0AAE0WXM7"/>
<sequence>MATFRDWVRTESLDSHGTIDQFQGAAIAIDGDEYLDTLLTNNLTREPLLPALGGLPFALDKHVKDDLNNFAANDITPIFVFNGLQLASRDKAIVMREARKAAKDLDEAWSIYDQGRGEEAVNAFGKACNYKTAHIVRWLQLHLYGRGVHVQIAPYTAAAQLVYLVETRMVDGILGSASALAFGADKVITSISWENKTVSWVESKLCQGKLMFTLDGFIDTMLLSGCLPHLLPSFPEIEVEPNQIQAARPFIARANGDVHSLLQQKDEEYCAAYRKARYFIKHPVIMTTQGRFEAKGLPELKMPGDYHDVTGHRLPTEVMYYLSTGLAGPRVLNWSVSKQVLELPPLDGGNSNAYRDLVQNKLTDIRRRSLAVICGQLHRHYQFTALEVSYWFNEETNRISLKDEVQVSPPAQSTFHVKDQTLSDDMTTHPLTTAFGMLSDAGTAKSTVTKRPAHSSGILSSTKELVGNTVFRFLQDTKYANADHTLTPWGRALNVALQEASKNGLLDLCVTGTEAEEAIFMAFELLRMRVLHNQNLFPTPQFSGQPLRGTESDKQNTLLISRIACLGFFRHRQIGYTGPLSRHLLAYHQMAASVRASLRDLLEMNACAMSISGAVDRKTIKKSSMKELASKLPFVQEPDLGLALIVKSYLDEQSNEPSKRQDITRWFNYVLDMEGDLEKAWKLWACVNAGVQSADTIVAQEAVKRSFQDADEWLQKKRATTNGTA</sequence>
<organism evidence="7 8">
    <name type="scientific">Recurvomyces mirabilis</name>
    <dbReference type="NCBI Taxonomy" id="574656"/>
    <lineage>
        <taxon>Eukaryota</taxon>
        <taxon>Fungi</taxon>
        <taxon>Dikarya</taxon>
        <taxon>Ascomycota</taxon>
        <taxon>Pezizomycotina</taxon>
        <taxon>Dothideomycetes</taxon>
        <taxon>Dothideomycetidae</taxon>
        <taxon>Mycosphaerellales</taxon>
        <taxon>Teratosphaeriaceae</taxon>
        <taxon>Recurvomyces</taxon>
    </lineage>
</organism>
<dbReference type="GO" id="GO:0003730">
    <property type="term" value="F:mRNA 3'-UTR binding"/>
    <property type="evidence" value="ECO:0007669"/>
    <property type="project" value="TreeGrafter"/>
</dbReference>
<evidence type="ECO:0000313" key="7">
    <source>
        <dbReference type="EMBL" id="KAK3680002.1"/>
    </source>
</evidence>
<dbReference type="PANTHER" id="PTHR11081">
    <property type="entry name" value="FLAP ENDONUCLEASE FAMILY MEMBER"/>
    <property type="match status" value="1"/>
</dbReference>
<dbReference type="Pfam" id="PF00867">
    <property type="entry name" value="XPG_I"/>
    <property type="match status" value="1"/>
</dbReference>
<dbReference type="GO" id="GO:0006417">
    <property type="term" value="P:regulation of translation"/>
    <property type="evidence" value="ECO:0007669"/>
    <property type="project" value="UniProtKB-KW"/>
</dbReference>
<name>A0AAE0WXM7_9PEZI</name>
<feature type="domain" description="Post-transcriptional regulator MKT1 N-terminal" evidence="6">
    <location>
        <begin position="303"/>
        <end position="392"/>
    </location>
</feature>
<evidence type="ECO:0000259" key="4">
    <source>
        <dbReference type="Pfam" id="PF00867"/>
    </source>
</evidence>
<evidence type="ECO:0000313" key="8">
    <source>
        <dbReference type="Proteomes" id="UP001274830"/>
    </source>
</evidence>
<dbReference type="InterPro" id="IPR006086">
    <property type="entry name" value="XPG-I_dom"/>
</dbReference>
<dbReference type="CDD" id="cd09858">
    <property type="entry name" value="PIN_MKT1"/>
    <property type="match status" value="1"/>
</dbReference>
<dbReference type="InterPro" id="IPR022040">
    <property type="entry name" value="MKT1_N"/>
</dbReference>
<keyword evidence="8" id="KW-1185">Reference proteome</keyword>
<dbReference type="InterPro" id="IPR029060">
    <property type="entry name" value="PIN-like_dom_sf"/>
</dbReference>
<proteinExistence type="inferred from homology"/>
<dbReference type="Pfam" id="PF00752">
    <property type="entry name" value="XPG_N"/>
    <property type="match status" value="1"/>
</dbReference>
<feature type="domain" description="XPG N-terminal" evidence="3">
    <location>
        <begin position="18"/>
        <end position="101"/>
    </location>
</feature>
<gene>
    <name evidence="7" type="ORF">LTR78_000379</name>
</gene>